<dbReference type="Proteomes" id="UP000699462">
    <property type="component" value="Unassembled WGS sequence"/>
</dbReference>
<feature type="compositionally biased region" description="Polar residues" evidence="1">
    <location>
        <begin position="19"/>
        <end position="35"/>
    </location>
</feature>
<gene>
    <name evidence="2" type="ORF">P879_06254</name>
</gene>
<comment type="caution">
    <text evidence="2">The sequence shown here is derived from an EMBL/GenBank/DDBJ whole genome shotgun (WGS) entry which is preliminary data.</text>
</comment>
<dbReference type="AlphaFoldDB" id="A0A8T0DTV4"/>
<feature type="region of interest" description="Disordered" evidence="1">
    <location>
        <begin position="1"/>
        <end position="35"/>
    </location>
</feature>
<reference evidence="2 3" key="1">
    <citation type="submission" date="2019-07" db="EMBL/GenBank/DDBJ databases">
        <title>Annotation for the trematode Paragonimus westermani.</title>
        <authorList>
            <person name="Choi Y.-J."/>
        </authorList>
    </citation>
    <scope>NUCLEOTIDE SEQUENCE [LARGE SCALE GENOMIC DNA]</scope>
    <source>
        <strain evidence="2">180907_Pwestermani</strain>
    </source>
</reference>
<evidence type="ECO:0000313" key="3">
    <source>
        <dbReference type="Proteomes" id="UP000699462"/>
    </source>
</evidence>
<dbReference type="EMBL" id="JTDF01001030">
    <property type="protein sequence ID" value="KAF8570594.1"/>
    <property type="molecule type" value="Genomic_DNA"/>
</dbReference>
<organism evidence="2 3">
    <name type="scientific">Paragonimus westermani</name>
    <dbReference type="NCBI Taxonomy" id="34504"/>
    <lineage>
        <taxon>Eukaryota</taxon>
        <taxon>Metazoa</taxon>
        <taxon>Spiralia</taxon>
        <taxon>Lophotrochozoa</taxon>
        <taxon>Platyhelminthes</taxon>
        <taxon>Trematoda</taxon>
        <taxon>Digenea</taxon>
        <taxon>Plagiorchiida</taxon>
        <taxon>Troglotremata</taxon>
        <taxon>Troglotrematidae</taxon>
        <taxon>Paragonimus</taxon>
    </lineage>
</organism>
<evidence type="ECO:0000256" key="1">
    <source>
        <dbReference type="SAM" id="MobiDB-lite"/>
    </source>
</evidence>
<accession>A0A8T0DTV4</accession>
<evidence type="ECO:0000313" key="2">
    <source>
        <dbReference type="EMBL" id="KAF8570594.1"/>
    </source>
</evidence>
<proteinExistence type="predicted"/>
<keyword evidence="3" id="KW-1185">Reference proteome</keyword>
<name>A0A8T0DTV4_9TREM</name>
<protein>
    <submittedName>
        <fullName evidence="2">Uncharacterized protein</fullName>
    </submittedName>
</protein>
<sequence length="128" mass="15034">MAARKYFSPKSSTDHSDLSEITITRENPTGPRSNANHIQILRQTDGTSTEIPRDIQFAGRSQDERPVDWLRSVSFTAGNQLDRYHPRLPPYGNQFRYIDYPRPRPPEMIYYPSYTNEGVQRRNVWYLL</sequence>